<organism evidence="4 5">
    <name type="scientific">Candidatus Halobonum tyrrellensis G22</name>
    <dbReference type="NCBI Taxonomy" id="1324957"/>
    <lineage>
        <taxon>Archaea</taxon>
        <taxon>Methanobacteriati</taxon>
        <taxon>Methanobacteriota</taxon>
        <taxon>Stenosarchaea group</taxon>
        <taxon>Halobacteria</taxon>
        <taxon>Halobacteriales</taxon>
        <taxon>Haloferacaceae</taxon>
        <taxon>Candidatus Halobonum</taxon>
    </lineage>
</organism>
<dbReference type="InterPro" id="IPR050090">
    <property type="entry name" value="Tyrosine_recombinase_XerCD"/>
</dbReference>
<dbReference type="OrthoDB" id="144892at2157"/>
<proteinExistence type="predicted"/>
<evidence type="ECO:0000313" key="5">
    <source>
        <dbReference type="Proteomes" id="UP000017840"/>
    </source>
</evidence>
<dbReference type="EMBL" id="ASGZ01000029">
    <property type="protein sequence ID" value="ESP88364.1"/>
    <property type="molecule type" value="Genomic_DNA"/>
</dbReference>
<dbReference type="AlphaFoldDB" id="V4HKD8"/>
<dbReference type="CDD" id="cd00397">
    <property type="entry name" value="DNA_BRE_C"/>
    <property type="match status" value="1"/>
</dbReference>
<dbReference type="eggNOG" id="arCOG01242">
    <property type="taxonomic scope" value="Archaea"/>
</dbReference>
<dbReference type="InterPro" id="IPR013762">
    <property type="entry name" value="Integrase-like_cat_sf"/>
</dbReference>
<dbReference type="PANTHER" id="PTHR30349">
    <property type="entry name" value="PHAGE INTEGRASE-RELATED"/>
    <property type="match status" value="1"/>
</dbReference>
<feature type="domain" description="Tyr recombinase" evidence="3">
    <location>
        <begin position="139"/>
        <end position="334"/>
    </location>
</feature>
<dbReference type="GO" id="GO:0006310">
    <property type="term" value="P:DNA recombination"/>
    <property type="evidence" value="ECO:0007669"/>
    <property type="project" value="UniProtKB-KW"/>
</dbReference>
<dbReference type="SUPFAM" id="SSF56349">
    <property type="entry name" value="DNA breaking-rejoining enzymes"/>
    <property type="match status" value="1"/>
</dbReference>
<gene>
    <name evidence="4" type="ORF">K933_09582</name>
</gene>
<dbReference type="PANTHER" id="PTHR30349:SF87">
    <property type="entry name" value="TRANSPOSASE A"/>
    <property type="match status" value="1"/>
</dbReference>
<evidence type="ECO:0000313" key="4">
    <source>
        <dbReference type="EMBL" id="ESP88364.1"/>
    </source>
</evidence>
<dbReference type="PROSITE" id="PS51898">
    <property type="entry name" value="TYR_RECOMBINASE"/>
    <property type="match status" value="1"/>
</dbReference>
<dbReference type="STRING" id="1324957.K933_09582"/>
<dbReference type="Proteomes" id="UP000017840">
    <property type="component" value="Unassembled WGS sequence"/>
</dbReference>
<reference evidence="4 5" key="1">
    <citation type="journal article" date="2013" name="Genome Announc.">
        <title>Draft Genome Sequence of 'Candidatus Halobonum tyrrellensis' Strain G22, Isolated from the Hypersaline Waters of Lake Tyrrell, Australia.</title>
        <authorList>
            <person name="Ugalde J.A."/>
            <person name="Narasingarao P."/>
            <person name="Kuo S."/>
            <person name="Podell S."/>
            <person name="Allen E.E."/>
        </authorList>
    </citation>
    <scope>NUCLEOTIDE SEQUENCE [LARGE SCALE GENOMIC DNA]</scope>
    <source>
        <strain evidence="4 5">G22</strain>
    </source>
</reference>
<dbReference type="Pfam" id="PF00589">
    <property type="entry name" value="Phage_integrase"/>
    <property type="match status" value="1"/>
</dbReference>
<feature type="region of interest" description="Disordered" evidence="2">
    <location>
        <begin position="1"/>
        <end position="20"/>
    </location>
</feature>
<evidence type="ECO:0000256" key="2">
    <source>
        <dbReference type="SAM" id="MobiDB-lite"/>
    </source>
</evidence>
<dbReference type="InterPro" id="IPR011010">
    <property type="entry name" value="DNA_brk_join_enz"/>
</dbReference>
<dbReference type="GO" id="GO:0003677">
    <property type="term" value="F:DNA binding"/>
    <property type="evidence" value="ECO:0007669"/>
    <property type="project" value="InterPro"/>
</dbReference>
<dbReference type="GO" id="GO:0015074">
    <property type="term" value="P:DNA integration"/>
    <property type="evidence" value="ECO:0007669"/>
    <property type="project" value="InterPro"/>
</dbReference>
<dbReference type="Gene3D" id="1.10.443.10">
    <property type="entry name" value="Intergrase catalytic core"/>
    <property type="match status" value="1"/>
</dbReference>
<keyword evidence="1" id="KW-0233">DNA recombination</keyword>
<evidence type="ECO:0000256" key="1">
    <source>
        <dbReference type="ARBA" id="ARBA00023172"/>
    </source>
</evidence>
<protein>
    <submittedName>
        <fullName evidence="4">Site-specific recombinase XerD</fullName>
    </submittedName>
</protein>
<accession>V4HKD8</accession>
<sequence>MGVDDPHNLDSQLQSQKEKLDSLSDEDARMLWDFAAVASKEMAVSTVIQYLSKLRAISEKSDAPIEELTPRQMDSVLDDLEEERGWSSKGTRRNYEKALRVLCRELRNARVEEFGRDYSSILPARGAIRLSDKDETKITPEDILTREQIETLIQDCCRTARDRAIVAMLADTGLRIAQMLSLRVKDVDFRENSGGGFFQANPDATGLKGDDKRKPLTWSAAHIESYLFDEHPRPDDDEAPLFHKSEGWTDEDDDGSMTPALVRQRLERLVRDGDTDLDPEDVHPHVFRHTAVTIWARQGFTDREIKHRAGWSRDSDMLDRYEHIQEDEINKQVLQRYGFDIDEDGIGEPELDRCPRCSAALTPEANYCPRCSARVQIPEDTVMELLMEIVTNTSGPAIDEIGRDGQSAEDAIRSGNIEAEEVRTLLDVQAETIGFSDWTEWHEQRLQERFGIDIDEYRGRGGQPRR</sequence>
<dbReference type="RefSeq" id="WP_023394501.1">
    <property type="nucleotide sequence ID" value="NZ_ASGZ01000029.1"/>
</dbReference>
<dbReference type="InterPro" id="IPR002104">
    <property type="entry name" value="Integrase_catalytic"/>
</dbReference>
<comment type="caution">
    <text evidence="4">The sequence shown here is derived from an EMBL/GenBank/DDBJ whole genome shotgun (WGS) entry which is preliminary data.</text>
</comment>
<evidence type="ECO:0000259" key="3">
    <source>
        <dbReference type="PROSITE" id="PS51898"/>
    </source>
</evidence>
<keyword evidence="5" id="KW-1185">Reference proteome</keyword>
<name>V4HKD8_9EURY</name>